<dbReference type="HAMAP" id="MF_00451">
    <property type="entry name" value="NDP_kinase"/>
    <property type="match status" value="1"/>
</dbReference>
<evidence type="ECO:0000256" key="8">
    <source>
        <dbReference type="ARBA" id="ARBA00022741"/>
    </source>
</evidence>
<gene>
    <name evidence="19" type="primary">NME4</name>
</gene>
<dbReference type="PROSITE" id="PS51374">
    <property type="entry name" value="NDPK_LIKE"/>
    <property type="match status" value="1"/>
</dbReference>
<evidence type="ECO:0000256" key="17">
    <source>
        <dbReference type="SAM" id="MobiDB-lite"/>
    </source>
</evidence>
<dbReference type="Gene3D" id="3.30.70.141">
    <property type="entry name" value="Nucleoside diphosphate kinase-like domain"/>
    <property type="match status" value="1"/>
</dbReference>
<accession>A0A8C0GV69</accession>
<feature type="binding site" evidence="14">
    <location>
        <position position="134"/>
    </location>
    <ligand>
        <name>ATP</name>
        <dbReference type="ChEBI" id="CHEBI:30616"/>
    </ligand>
</feature>
<dbReference type="GO" id="GO:0006241">
    <property type="term" value="P:CTP biosynthetic process"/>
    <property type="evidence" value="ECO:0007669"/>
    <property type="project" value="InterPro"/>
</dbReference>
<dbReference type="Ensembl" id="ENSCABT00000013755.1">
    <property type="protein sequence ID" value="ENSCABP00000012549.1"/>
    <property type="gene ID" value="ENSCABG00000009274.1"/>
</dbReference>
<comment type="catalytic activity">
    <reaction evidence="2">
        <text>a ribonucleoside 5'-diphosphate + ATP = a ribonucleoside 5'-triphosphate + ADP</text>
        <dbReference type="Rhea" id="RHEA:18113"/>
        <dbReference type="ChEBI" id="CHEBI:30616"/>
        <dbReference type="ChEBI" id="CHEBI:57930"/>
        <dbReference type="ChEBI" id="CHEBI:61557"/>
        <dbReference type="ChEBI" id="CHEBI:456216"/>
        <dbReference type="EC" id="2.7.4.6"/>
    </reaction>
</comment>
<dbReference type="GO" id="GO:0046872">
    <property type="term" value="F:metal ion binding"/>
    <property type="evidence" value="ECO:0007669"/>
    <property type="project" value="UniProtKB-KW"/>
</dbReference>
<dbReference type="GO" id="GO:0006183">
    <property type="term" value="P:GTP biosynthetic process"/>
    <property type="evidence" value="ECO:0007669"/>
    <property type="project" value="InterPro"/>
</dbReference>
<evidence type="ECO:0000256" key="5">
    <source>
        <dbReference type="ARBA" id="ARBA00008142"/>
    </source>
</evidence>
<keyword evidence="12" id="KW-0546">Nucleotide metabolism</keyword>
<dbReference type="GeneTree" id="ENSGT00940000160286"/>
<keyword evidence="6 16" id="KW-0808">Transferase</keyword>
<evidence type="ECO:0000313" key="19">
    <source>
        <dbReference type="Ensembl" id="ENSCABP00000012549.1"/>
    </source>
</evidence>
<dbReference type="CDD" id="cd04413">
    <property type="entry name" value="NDPk_I"/>
    <property type="match status" value="1"/>
</dbReference>
<evidence type="ECO:0000256" key="4">
    <source>
        <dbReference type="ARBA" id="ARBA00004305"/>
    </source>
</evidence>
<dbReference type="Pfam" id="PF00334">
    <property type="entry name" value="NDK"/>
    <property type="match status" value="1"/>
</dbReference>
<feature type="active site" description="Pros-phosphohistidine intermediate" evidence="14">
    <location>
        <position position="147"/>
    </location>
</feature>
<evidence type="ECO:0000256" key="13">
    <source>
        <dbReference type="ARBA" id="ARBA00060410"/>
    </source>
</evidence>
<feature type="binding site" evidence="14">
    <location>
        <position position="123"/>
    </location>
    <ligand>
        <name>ATP</name>
        <dbReference type="ChEBI" id="CHEBI:30616"/>
    </ligand>
</feature>
<dbReference type="FunFam" id="3.30.70.141:FF:000017">
    <property type="entry name" value="Nucleoside diphosphate kinase"/>
    <property type="match status" value="1"/>
</dbReference>
<keyword evidence="9 16" id="KW-0418">Kinase</keyword>
<keyword evidence="11" id="KW-0460">Magnesium</keyword>
<dbReference type="PROSITE" id="PS00469">
    <property type="entry name" value="NDPK"/>
    <property type="match status" value="1"/>
</dbReference>
<evidence type="ECO:0000313" key="20">
    <source>
        <dbReference type="Proteomes" id="UP000694404"/>
    </source>
</evidence>
<keyword evidence="8 16" id="KW-0547">Nucleotide-binding</keyword>
<dbReference type="InterPro" id="IPR034907">
    <property type="entry name" value="NDK-like_dom"/>
</dbReference>
<reference evidence="19" key="2">
    <citation type="submission" date="2025-09" db="UniProtKB">
        <authorList>
            <consortium name="Ensembl"/>
        </authorList>
    </citation>
    <scope>IDENTIFICATION</scope>
</reference>
<evidence type="ECO:0000256" key="11">
    <source>
        <dbReference type="ARBA" id="ARBA00022842"/>
    </source>
</evidence>
<dbReference type="GO" id="GO:0004550">
    <property type="term" value="F:nucleoside diphosphate kinase activity"/>
    <property type="evidence" value="ECO:0007669"/>
    <property type="project" value="UniProtKB-EC"/>
</dbReference>
<evidence type="ECO:0000256" key="10">
    <source>
        <dbReference type="ARBA" id="ARBA00022840"/>
    </source>
</evidence>
<evidence type="ECO:0000256" key="12">
    <source>
        <dbReference type="ARBA" id="ARBA00023080"/>
    </source>
</evidence>
<comment type="cofactor">
    <cofactor evidence="3">
        <name>Mg(2+)</name>
        <dbReference type="ChEBI" id="CHEBI:18420"/>
    </cofactor>
</comment>
<evidence type="ECO:0000259" key="18">
    <source>
        <dbReference type="SMART" id="SM00562"/>
    </source>
</evidence>
<comment type="similarity">
    <text evidence="5 14 15">Belongs to the NDK family.</text>
</comment>
<name>A0A8C0GV69_CHEAB</name>
<feature type="binding site" evidence="14">
    <location>
        <position position="117"/>
    </location>
    <ligand>
        <name>ATP</name>
        <dbReference type="ChEBI" id="CHEBI:30616"/>
    </ligand>
</feature>
<proteinExistence type="inferred from homology"/>
<comment type="subcellular location">
    <subcellularLocation>
        <location evidence="13">Mitochondrion intermembrane space</location>
        <topology evidence="13">Peripheral membrane protein</topology>
    </subcellularLocation>
    <subcellularLocation>
        <location evidence="4">Mitochondrion matrix</location>
    </subcellularLocation>
</comment>
<evidence type="ECO:0000256" key="7">
    <source>
        <dbReference type="ARBA" id="ARBA00022723"/>
    </source>
</evidence>
<keyword evidence="7" id="KW-0479">Metal-binding</keyword>
<dbReference type="AlphaFoldDB" id="A0A8C0GV69"/>
<protein>
    <recommendedName>
        <fullName evidence="16">Nucleoside diphosphate kinase</fullName>
        <ecNumber evidence="16">2.7.4.6</ecNumber>
    </recommendedName>
</protein>
<keyword evidence="20" id="KW-1185">Reference proteome</keyword>
<feature type="compositionally biased region" description="Low complexity" evidence="17">
    <location>
        <begin position="189"/>
        <end position="202"/>
    </location>
</feature>
<organism evidence="19 20">
    <name type="scientific">Chelonoidis abingdonii</name>
    <name type="common">Abingdon island giant tortoise</name>
    <name type="synonym">Testudo abingdonii</name>
    <dbReference type="NCBI Taxonomy" id="106734"/>
    <lineage>
        <taxon>Eukaryota</taxon>
        <taxon>Metazoa</taxon>
        <taxon>Chordata</taxon>
        <taxon>Craniata</taxon>
        <taxon>Vertebrata</taxon>
        <taxon>Euteleostomi</taxon>
        <taxon>Archelosauria</taxon>
        <taxon>Testudinata</taxon>
        <taxon>Testudines</taxon>
        <taxon>Cryptodira</taxon>
        <taxon>Durocryptodira</taxon>
        <taxon>Testudinoidea</taxon>
        <taxon>Testudinidae</taxon>
        <taxon>Chelonoidis</taxon>
    </lineage>
</organism>
<comment type="catalytic activity">
    <reaction evidence="1 16">
        <text>a 2'-deoxyribonucleoside 5'-diphosphate + ATP = a 2'-deoxyribonucleoside 5'-triphosphate + ADP</text>
        <dbReference type="Rhea" id="RHEA:44640"/>
        <dbReference type="ChEBI" id="CHEBI:30616"/>
        <dbReference type="ChEBI" id="CHEBI:61560"/>
        <dbReference type="ChEBI" id="CHEBI:73316"/>
        <dbReference type="ChEBI" id="CHEBI:456216"/>
        <dbReference type="EC" id="2.7.4.6"/>
    </reaction>
</comment>
<feature type="region of interest" description="Disordered" evidence="17">
    <location>
        <begin position="189"/>
        <end position="209"/>
    </location>
</feature>
<evidence type="ECO:0000256" key="15">
    <source>
        <dbReference type="RuleBase" id="RU004011"/>
    </source>
</evidence>
<dbReference type="SUPFAM" id="SSF54919">
    <property type="entry name" value="Nucleoside diphosphate kinase, NDK"/>
    <property type="match status" value="1"/>
</dbReference>
<feature type="binding site" evidence="14">
    <location>
        <position position="41"/>
    </location>
    <ligand>
        <name>ATP</name>
        <dbReference type="ChEBI" id="CHEBI:30616"/>
    </ligand>
</feature>
<evidence type="ECO:0000256" key="1">
    <source>
        <dbReference type="ARBA" id="ARBA00000082"/>
    </source>
</evidence>
<dbReference type="GO" id="GO:0005758">
    <property type="term" value="C:mitochondrial intermembrane space"/>
    <property type="evidence" value="ECO:0007669"/>
    <property type="project" value="UniProtKB-SubCell"/>
</dbReference>
<dbReference type="PANTHER" id="PTHR11349">
    <property type="entry name" value="NUCLEOSIDE DIPHOSPHATE KINASE"/>
    <property type="match status" value="1"/>
</dbReference>
<keyword evidence="10 16" id="KW-0067">ATP-binding</keyword>
<dbReference type="NCBIfam" id="NF001908">
    <property type="entry name" value="PRK00668.1"/>
    <property type="match status" value="1"/>
</dbReference>
<dbReference type="EC" id="2.7.4.6" evidence="16"/>
<dbReference type="InterPro" id="IPR036850">
    <property type="entry name" value="NDK-like_dom_sf"/>
</dbReference>
<dbReference type="Proteomes" id="UP000694404">
    <property type="component" value="Unplaced"/>
</dbReference>
<evidence type="ECO:0000256" key="2">
    <source>
        <dbReference type="ARBA" id="ARBA00000937"/>
    </source>
</evidence>
<feature type="domain" description="Nucleoside diphosphate kinase-like" evidence="18">
    <location>
        <begin position="33"/>
        <end position="170"/>
    </location>
</feature>
<dbReference type="SMART" id="SM00562">
    <property type="entry name" value="NDK"/>
    <property type="match status" value="1"/>
</dbReference>
<evidence type="ECO:0000256" key="16">
    <source>
        <dbReference type="RuleBase" id="RU004013"/>
    </source>
</evidence>
<evidence type="ECO:0000256" key="9">
    <source>
        <dbReference type="ARBA" id="ARBA00022777"/>
    </source>
</evidence>
<dbReference type="GO" id="GO:0005524">
    <property type="term" value="F:ATP binding"/>
    <property type="evidence" value="ECO:0007669"/>
    <property type="project" value="UniProtKB-KW"/>
</dbReference>
<evidence type="ECO:0000256" key="6">
    <source>
        <dbReference type="ARBA" id="ARBA00022679"/>
    </source>
</evidence>
<dbReference type="GO" id="GO:0005759">
    <property type="term" value="C:mitochondrial matrix"/>
    <property type="evidence" value="ECO:0007669"/>
    <property type="project" value="UniProtKB-SubCell"/>
</dbReference>
<dbReference type="InterPro" id="IPR023005">
    <property type="entry name" value="Nucleoside_diP_kinase_AS"/>
</dbReference>
<sequence length="245" mass="26882">ADGAQFSCLWMGDLGCNLPFSLSRCPLGIPGIQERTLVAVKPDGVQRRLVGDVIKRFERRGFKLVGMKLLQANEGLLAEHYHELRRKPFYPALIHYMTSGPVVAMVWEGYNVVRTSRAMVGDTDSAEAKPGTIRGDFSIHVSRNVVHASDSVETAQREISLWFHSNELVEWDCCDYSNTYHLLVNSKTTSSDTSICDSSSDLSPRKASSGLGISLTSSAMKTEAKSSLKLPAGEAPFPPESCCHD</sequence>
<dbReference type="InterPro" id="IPR001564">
    <property type="entry name" value="Nucleoside_diP_kinase"/>
</dbReference>
<feature type="region of interest" description="Disordered" evidence="17">
    <location>
        <begin position="225"/>
        <end position="245"/>
    </location>
</feature>
<feature type="binding site" evidence="14">
    <location>
        <position position="144"/>
    </location>
    <ligand>
        <name>ATP</name>
        <dbReference type="ChEBI" id="CHEBI:30616"/>
    </ligand>
</feature>
<feature type="binding site" evidence="14">
    <location>
        <position position="89"/>
    </location>
    <ligand>
        <name>ATP</name>
        <dbReference type="ChEBI" id="CHEBI:30616"/>
    </ligand>
</feature>
<evidence type="ECO:0000256" key="14">
    <source>
        <dbReference type="PROSITE-ProRule" id="PRU00706"/>
    </source>
</evidence>
<dbReference type="GO" id="GO:0006228">
    <property type="term" value="P:UTP biosynthetic process"/>
    <property type="evidence" value="ECO:0007669"/>
    <property type="project" value="InterPro"/>
</dbReference>
<dbReference type="PRINTS" id="PR01243">
    <property type="entry name" value="NUCDPKINASE"/>
</dbReference>
<evidence type="ECO:0000256" key="3">
    <source>
        <dbReference type="ARBA" id="ARBA00001946"/>
    </source>
</evidence>
<reference evidence="19" key="1">
    <citation type="submission" date="2025-08" db="UniProtKB">
        <authorList>
            <consortium name="Ensembl"/>
        </authorList>
    </citation>
    <scope>IDENTIFICATION</scope>
</reference>